<dbReference type="EMBL" id="QRUN01000004">
    <property type="protein sequence ID" value="RGR69965.1"/>
    <property type="molecule type" value="Genomic_DNA"/>
</dbReference>
<dbReference type="PANTHER" id="PTHR30193:SF41">
    <property type="entry name" value="DIACETYLCHITOBIOSE UPTAKE SYSTEM PERMEASE PROTEIN NGCF"/>
    <property type="match status" value="1"/>
</dbReference>
<dbReference type="AlphaFoldDB" id="A0A396AHU2"/>
<evidence type="ECO:0000313" key="10">
    <source>
        <dbReference type="EMBL" id="RHD06533.1"/>
    </source>
</evidence>
<evidence type="ECO:0000256" key="4">
    <source>
        <dbReference type="ARBA" id="ARBA00022692"/>
    </source>
</evidence>
<comment type="similarity">
    <text evidence="7">Belongs to the binding-protein-dependent transport system permease family.</text>
</comment>
<dbReference type="InterPro" id="IPR035906">
    <property type="entry name" value="MetI-like_sf"/>
</dbReference>
<comment type="caution">
    <text evidence="10">The sequence shown here is derived from an EMBL/GenBank/DDBJ whole genome shotgun (WGS) entry which is preliminary data.</text>
</comment>
<accession>A0A396AHU2</accession>
<keyword evidence="4 7" id="KW-0812">Transmembrane</keyword>
<evidence type="ECO:0000256" key="5">
    <source>
        <dbReference type="ARBA" id="ARBA00022989"/>
    </source>
</evidence>
<dbReference type="PANTHER" id="PTHR30193">
    <property type="entry name" value="ABC TRANSPORTER PERMEASE PROTEIN"/>
    <property type="match status" value="1"/>
</dbReference>
<evidence type="ECO:0000256" key="6">
    <source>
        <dbReference type="ARBA" id="ARBA00023136"/>
    </source>
</evidence>
<keyword evidence="3" id="KW-1003">Cell membrane</keyword>
<dbReference type="CDD" id="cd06261">
    <property type="entry name" value="TM_PBP2"/>
    <property type="match status" value="1"/>
</dbReference>
<gene>
    <name evidence="10" type="ORF">DW813_01295</name>
    <name evidence="9" type="ORF">DWY29_04565</name>
</gene>
<dbReference type="RefSeq" id="WP_118091825.1">
    <property type="nucleotide sequence ID" value="NZ_QRUN01000004.1"/>
</dbReference>
<dbReference type="GO" id="GO:0005886">
    <property type="term" value="C:plasma membrane"/>
    <property type="evidence" value="ECO:0007669"/>
    <property type="project" value="UniProtKB-SubCell"/>
</dbReference>
<dbReference type="Gene3D" id="1.10.3720.10">
    <property type="entry name" value="MetI-like"/>
    <property type="match status" value="1"/>
</dbReference>
<feature type="transmembrane region" description="Helical" evidence="7">
    <location>
        <begin position="12"/>
        <end position="38"/>
    </location>
</feature>
<dbReference type="Proteomes" id="UP000266391">
    <property type="component" value="Unassembled WGS sequence"/>
</dbReference>
<evidence type="ECO:0000256" key="2">
    <source>
        <dbReference type="ARBA" id="ARBA00022448"/>
    </source>
</evidence>
<sequence length="294" mass="32677">MKQKLSKGRKAYLFLTFAGPSMLFFFLVTVIPLIYGIYLTFTDWDGISSQVNIVGLTNYVGAFKDTAFFRALGLTVVYSAISVITINLIAFALAYVLTSGIKGQNFFRAGFFTPNLIGGLILGYVWQFLFSRVLVNLYDIIPVGIFQKSWLSSPGTAFAALIIVTTWQYSGYMLLIYISGFVGVPTDLIEAARIDGATESIITKKIRLPLMVPSIVICLFLSITRTFKVYDLNLSLTAGGPYDSTKLAAMHIYTKAFEEYRYGIGQAEALILFLVMALISLTQTYIGKKREVEM</sequence>
<evidence type="ECO:0000256" key="7">
    <source>
        <dbReference type="RuleBase" id="RU363032"/>
    </source>
</evidence>
<evidence type="ECO:0000259" key="8">
    <source>
        <dbReference type="PROSITE" id="PS50928"/>
    </source>
</evidence>
<protein>
    <submittedName>
        <fullName evidence="10">Sugar ABC transporter permease</fullName>
    </submittedName>
</protein>
<feature type="transmembrane region" description="Helical" evidence="7">
    <location>
        <begin position="109"/>
        <end position="130"/>
    </location>
</feature>
<evidence type="ECO:0000256" key="3">
    <source>
        <dbReference type="ARBA" id="ARBA00022475"/>
    </source>
</evidence>
<keyword evidence="6 7" id="KW-0472">Membrane</keyword>
<feature type="transmembrane region" description="Helical" evidence="7">
    <location>
        <begin position="269"/>
        <end position="286"/>
    </location>
</feature>
<name>A0A396AHU2_9FIRM</name>
<feature type="transmembrane region" description="Helical" evidence="7">
    <location>
        <begin position="76"/>
        <end position="97"/>
    </location>
</feature>
<dbReference type="InterPro" id="IPR000515">
    <property type="entry name" value="MetI-like"/>
</dbReference>
<evidence type="ECO:0000313" key="12">
    <source>
        <dbReference type="Proteomes" id="UP000285820"/>
    </source>
</evidence>
<dbReference type="PROSITE" id="PS50928">
    <property type="entry name" value="ABC_TM1"/>
    <property type="match status" value="1"/>
</dbReference>
<dbReference type="SUPFAM" id="SSF161098">
    <property type="entry name" value="MetI-like"/>
    <property type="match status" value="1"/>
</dbReference>
<evidence type="ECO:0000313" key="11">
    <source>
        <dbReference type="Proteomes" id="UP000266391"/>
    </source>
</evidence>
<dbReference type="EMBL" id="QSIQ01000001">
    <property type="protein sequence ID" value="RHD06533.1"/>
    <property type="molecule type" value="Genomic_DNA"/>
</dbReference>
<dbReference type="Proteomes" id="UP000285820">
    <property type="component" value="Unassembled WGS sequence"/>
</dbReference>
<feature type="domain" description="ABC transmembrane type-1" evidence="8">
    <location>
        <begin position="72"/>
        <end position="283"/>
    </location>
</feature>
<evidence type="ECO:0000313" key="9">
    <source>
        <dbReference type="EMBL" id="RGR69965.1"/>
    </source>
</evidence>
<comment type="subcellular location">
    <subcellularLocation>
        <location evidence="1 7">Cell membrane</location>
        <topology evidence="1 7">Multi-pass membrane protein</topology>
    </subcellularLocation>
</comment>
<feature type="transmembrane region" description="Helical" evidence="7">
    <location>
        <begin position="150"/>
        <end position="169"/>
    </location>
</feature>
<organism evidence="10 11">
    <name type="scientific">Roseburia inulinivorans</name>
    <dbReference type="NCBI Taxonomy" id="360807"/>
    <lineage>
        <taxon>Bacteria</taxon>
        <taxon>Bacillati</taxon>
        <taxon>Bacillota</taxon>
        <taxon>Clostridia</taxon>
        <taxon>Lachnospirales</taxon>
        <taxon>Lachnospiraceae</taxon>
        <taxon>Roseburia</taxon>
    </lineage>
</organism>
<keyword evidence="2 7" id="KW-0813">Transport</keyword>
<proteinExistence type="inferred from homology"/>
<feature type="transmembrane region" description="Helical" evidence="7">
    <location>
        <begin position="208"/>
        <end position="227"/>
    </location>
</feature>
<evidence type="ECO:0000256" key="1">
    <source>
        <dbReference type="ARBA" id="ARBA00004651"/>
    </source>
</evidence>
<reference evidence="11 12" key="1">
    <citation type="submission" date="2018-08" db="EMBL/GenBank/DDBJ databases">
        <title>A genome reference for cultivated species of the human gut microbiota.</title>
        <authorList>
            <person name="Zou Y."/>
            <person name="Xue W."/>
            <person name="Luo G."/>
        </authorList>
    </citation>
    <scope>NUCLEOTIDE SEQUENCE [LARGE SCALE GENOMIC DNA]</scope>
    <source>
        <strain evidence="9 12">AF24-4</strain>
        <strain evidence="10 11">AM32-8LB</strain>
    </source>
</reference>
<dbReference type="Pfam" id="PF00528">
    <property type="entry name" value="BPD_transp_1"/>
    <property type="match status" value="1"/>
</dbReference>
<dbReference type="InterPro" id="IPR051393">
    <property type="entry name" value="ABC_transporter_permease"/>
</dbReference>
<dbReference type="GO" id="GO:0055085">
    <property type="term" value="P:transmembrane transport"/>
    <property type="evidence" value="ECO:0007669"/>
    <property type="project" value="InterPro"/>
</dbReference>
<keyword evidence="5 7" id="KW-1133">Transmembrane helix</keyword>